<dbReference type="PANTHER" id="PTHR11081">
    <property type="entry name" value="FLAP ENDONUCLEASE FAMILY MEMBER"/>
    <property type="match status" value="1"/>
</dbReference>
<dbReference type="PRINTS" id="PR00853">
    <property type="entry name" value="XPGRADSUPER"/>
</dbReference>
<keyword evidence="1" id="KW-0479">Metal-binding</keyword>
<dbReference type="CDD" id="cd09870">
    <property type="entry name" value="PIN_YEN1"/>
    <property type="match status" value="1"/>
</dbReference>
<keyword evidence="3" id="KW-0460">Magnesium</keyword>
<evidence type="ECO:0000256" key="1">
    <source>
        <dbReference type="ARBA" id="ARBA00022723"/>
    </source>
</evidence>
<feature type="compositionally biased region" description="Low complexity" evidence="4">
    <location>
        <begin position="676"/>
        <end position="696"/>
    </location>
</feature>
<dbReference type="InterPro" id="IPR029060">
    <property type="entry name" value="PIN-like_dom_sf"/>
</dbReference>
<evidence type="ECO:0000313" key="6">
    <source>
        <dbReference type="EMBL" id="GMG19481.1"/>
    </source>
</evidence>
<dbReference type="InterPro" id="IPR006084">
    <property type="entry name" value="XPG/Rad2"/>
</dbReference>
<feature type="region of interest" description="Disordered" evidence="4">
    <location>
        <begin position="619"/>
        <end position="704"/>
    </location>
</feature>
<name>A0A9W7DDP2_AMBMO</name>
<evidence type="ECO:0000256" key="4">
    <source>
        <dbReference type="SAM" id="MobiDB-lite"/>
    </source>
</evidence>
<feature type="compositionally biased region" description="Polar residues" evidence="4">
    <location>
        <begin position="642"/>
        <end position="652"/>
    </location>
</feature>
<dbReference type="SUPFAM" id="SSF88723">
    <property type="entry name" value="PIN domain-like"/>
    <property type="match status" value="1"/>
</dbReference>
<dbReference type="SMART" id="SM00484">
    <property type="entry name" value="XPGI"/>
    <property type="match status" value="1"/>
</dbReference>
<feature type="compositionally biased region" description="Polar residues" evidence="4">
    <location>
        <begin position="660"/>
        <end position="669"/>
    </location>
</feature>
<dbReference type="AlphaFoldDB" id="A0A9W7DDP2"/>
<feature type="region of interest" description="Disordered" evidence="4">
    <location>
        <begin position="854"/>
        <end position="967"/>
    </location>
</feature>
<dbReference type="OrthoDB" id="2959108at2759"/>
<dbReference type="Pfam" id="PF00867">
    <property type="entry name" value="XPG_I"/>
    <property type="match status" value="1"/>
</dbReference>
<keyword evidence="2" id="KW-0255">Endonuclease</keyword>
<feature type="compositionally biased region" description="Polar residues" evidence="4">
    <location>
        <begin position="898"/>
        <end position="916"/>
    </location>
</feature>
<dbReference type="PANTHER" id="PTHR11081:SF9">
    <property type="entry name" value="FLAP ENDONUCLEASE 1"/>
    <property type="match status" value="1"/>
</dbReference>
<accession>A0A9W7DDP2</accession>
<evidence type="ECO:0000259" key="5">
    <source>
        <dbReference type="SMART" id="SM00484"/>
    </source>
</evidence>
<dbReference type="GO" id="GO:0006974">
    <property type="term" value="P:DNA damage response"/>
    <property type="evidence" value="ECO:0007669"/>
    <property type="project" value="UniProtKB-ARBA"/>
</dbReference>
<dbReference type="Gene3D" id="3.40.50.1010">
    <property type="entry name" value="5'-nuclease"/>
    <property type="match status" value="1"/>
</dbReference>
<evidence type="ECO:0000256" key="2">
    <source>
        <dbReference type="ARBA" id="ARBA00022759"/>
    </source>
</evidence>
<feature type="compositionally biased region" description="Basic residues" evidence="4">
    <location>
        <begin position="627"/>
        <end position="641"/>
    </location>
</feature>
<feature type="compositionally biased region" description="Polar residues" evidence="4">
    <location>
        <begin position="935"/>
        <end position="960"/>
    </location>
</feature>
<dbReference type="EMBL" id="BSXU01000137">
    <property type="protein sequence ID" value="GMG19481.1"/>
    <property type="molecule type" value="Genomic_DNA"/>
</dbReference>
<proteinExistence type="predicted"/>
<keyword evidence="2" id="KW-0540">Nuclease</keyword>
<dbReference type="GO" id="GO:0017108">
    <property type="term" value="F:5'-flap endonuclease activity"/>
    <property type="evidence" value="ECO:0007669"/>
    <property type="project" value="TreeGrafter"/>
</dbReference>
<gene>
    <name evidence="6" type="ORF">Amon01_000050300</name>
</gene>
<sequence length="1024" mass="114751">MTIDGFWKKINECEVPDERLPLRIYARDFYQEHGRFLRVGIDVYMWIFESVTREGTRVSDGLNRLSDSQVKLSLKILMSRIRYLIKLNISFVFVFDGVNKIEKRRWEGYQNSLADVYDYGEDYKNANENMVKLANNGHNGGIRHDCELINKFKQLLKWWNISYAEASGDAEIELARLNSLGVVDAVISNDADGFVYGAKVILRNYSRWLEDKPAGANDYTQNKSLNELYVTPVRASKLESKLGLTKERILFLACVCGNDVTSGVSSWGIEKALSLAQKGSSVDDREVEIVDFVESLNSIYTYDDEVGYMKGEVHRGYRARRHCLKKLDRCMGTELTQRTKAYFNKNYNCAGLHLPPDQVFMAHYFPVFTPSVFCFNKFDTNFMDFELNENLVLSSLPQPTSIQDKTSANGSISYVLKRGCAIDLSMGESIFEGTILYGENGKRLVQNFSLKETIIKNNTNDPGSAMDWFAIPDFDKIAQMNLPGLKNKSFKDCLIDELSQSYIARAIYNLGSFREKTHLVESYDKSKFKSISITKKKELGLPSKKADVVAADYTPKWSETVYMVKFYSENIFGRVLGQKSNTIDDDMNSVEPKQISAWIPEYILRYHKDGVSLIEEFESTEAEKASRKSTPKNSPRKRRASVQKTTLASLSKSPIKLSASAHTTPMSSPSKRRRSANSTPSSARSSQNSNGLDGLGPPLPKLNFNSAKKRTITERSPAPYTLDLFLSPKKSKTKKVEQNEKFELFTCSSPRLKLEAAAKESGIDTFSGRSTLDSLLSSKKTKSLKGLRKVETITKDEGPLFPASPAHGLTMRSPVVLVSSDDDLSDDDADIHRNGNPFGLDLDDLFGNELSPRSRLRNKRREKIEDSDDASNFAFDGEVHDHLTHTATETEIETETESQGQSQSKRESQTQTQNAVGTCADSSVLFCGERKNAEPNRSSTFNGVVGENTNAQSSKQQIYSNPFHGGRRGEVVEDLTDITFSETDLSSAEVQITGSGPVGGRKGDPDLFISGMDVSLSEDSYFTE</sequence>
<keyword evidence="7" id="KW-1185">Reference proteome</keyword>
<dbReference type="Proteomes" id="UP001165063">
    <property type="component" value="Unassembled WGS sequence"/>
</dbReference>
<evidence type="ECO:0000256" key="3">
    <source>
        <dbReference type="ARBA" id="ARBA00022842"/>
    </source>
</evidence>
<evidence type="ECO:0000313" key="7">
    <source>
        <dbReference type="Proteomes" id="UP001165063"/>
    </source>
</evidence>
<feature type="domain" description="XPG-I" evidence="5">
    <location>
        <begin position="157"/>
        <end position="244"/>
    </location>
</feature>
<reference evidence="6" key="1">
    <citation type="submission" date="2023-04" db="EMBL/GenBank/DDBJ databases">
        <title>Ambrosiozyma monospora NBRC 1965.</title>
        <authorList>
            <person name="Ichikawa N."/>
            <person name="Sato H."/>
            <person name="Tonouchi N."/>
        </authorList>
    </citation>
    <scope>NUCLEOTIDE SEQUENCE</scope>
    <source>
        <strain evidence="6">NBRC 1965</strain>
    </source>
</reference>
<keyword evidence="2" id="KW-0378">Hydrolase</keyword>
<dbReference type="InterPro" id="IPR006086">
    <property type="entry name" value="XPG-I_dom"/>
</dbReference>
<dbReference type="GO" id="GO:0046872">
    <property type="term" value="F:metal ion binding"/>
    <property type="evidence" value="ECO:0007669"/>
    <property type="project" value="UniProtKB-KW"/>
</dbReference>
<comment type="caution">
    <text evidence="6">The sequence shown here is derived from an EMBL/GenBank/DDBJ whole genome shotgun (WGS) entry which is preliminary data.</text>
</comment>
<protein>
    <submittedName>
        <fullName evidence="6">Unnamed protein product</fullName>
    </submittedName>
</protein>
<organism evidence="6 7">
    <name type="scientific">Ambrosiozyma monospora</name>
    <name type="common">Yeast</name>
    <name type="synonym">Endomycopsis monosporus</name>
    <dbReference type="NCBI Taxonomy" id="43982"/>
    <lineage>
        <taxon>Eukaryota</taxon>
        <taxon>Fungi</taxon>
        <taxon>Dikarya</taxon>
        <taxon>Ascomycota</taxon>
        <taxon>Saccharomycotina</taxon>
        <taxon>Pichiomycetes</taxon>
        <taxon>Pichiales</taxon>
        <taxon>Pichiaceae</taxon>
        <taxon>Ambrosiozyma</taxon>
    </lineage>
</organism>